<proteinExistence type="predicted"/>
<reference evidence="1 2" key="1">
    <citation type="journal article" date="2011" name="J. Bacteriol.">
        <title>Complete genome sequence of the Thermophilic Bacterium Exiguobacterium sp. AT1b.</title>
        <authorList>
            <person name="Vishnivetskaya T.A."/>
            <person name="Lucas S."/>
            <person name="Copeland A."/>
            <person name="Lapidus A."/>
            <person name="Glavina Del Rio T."/>
            <person name="Dalin E."/>
            <person name="Tice H."/>
            <person name="Bruce D.C."/>
            <person name="Goodwin L.A."/>
            <person name="Pitluck S."/>
            <person name="Saunders E."/>
            <person name="Brettin T."/>
            <person name="Detter C."/>
            <person name="Han C."/>
            <person name="Larimer F."/>
            <person name="Land M.L."/>
            <person name="Hauser L.J."/>
            <person name="Kyrpides N.C."/>
            <person name="Ovchinnikova G."/>
            <person name="Kathariou S."/>
            <person name="Ramaley R.F."/>
            <person name="Rodrigues D.F."/>
            <person name="Hendrix C."/>
            <person name="Richardson P."/>
            <person name="Tiedje J.M."/>
        </authorList>
    </citation>
    <scope>NUCLEOTIDE SEQUENCE [LARGE SCALE GENOMIC DNA]</scope>
    <source>
        <strain evidence="2">ATCC BAA-1283 / AT1b</strain>
    </source>
</reference>
<evidence type="ECO:0000313" key="1">
    <source>
        <dbReference type="EMBL" id="ACQ71498.1"/>
    </source>
</evidence>
<sequence>MAKRSVRRDSTQDHMYTALKEDAQLFETYKDAFMAALLFGYSNERRKKVKPGPEILLGIFSEQDLQFMKLIMHLENTFERFSIENDSEDESDVTLENYDIIEEYAAGGLDALYQELEMFLTDPESAQNAYLDLMLKYEQKEFNTEDLINELPFN</sequence>
<dbReference type="HOGENOM" id="CLU_1701616_0_0_9"/>
<organism evidence="1 2">
    <name type="scientific">Exiguobacterium sp. (strain ATCC BAA-1283 / AT1b)</name>
    <dbReference type="NCBI Taxonomy" id="360911"/>
    <lineage>
        <taxon>Bacteria</taxon>
        <taxon>Bacillati</taxon>
        <taxon>Bacillota</taxon>
        <taxon>Bacilli</taxon>
        <taxon>Bacillales</taxon>
        <taxon>Bacillales Family XII. Incertae Sedis</taxon>
        <taxon>Exiguobacterium</taxon>
    </lineage>
</organism>
<dbReference type="STRING" id="360911.EAT1b_2580"/>
<dbReference type="KEGG" id="eat:EAT1b_2580"/>
<accession>C4L4D5</accession>
<dbReference type="RefSeq" id="WP_015881057.1">
    <property type="nucleotide sequence ID" value="NC_012673.1"/>
</dbReference>
<dbReference type="AlphaFoldDB" id="C4L4D5"/>
<keyword evidence="2" id="KW-1185">Reference proteome</keyword>
<gene>
    <name evidence="1" type="ordered locus">EAT1b_2580</name>
</gene>
<evidence type="ECO:0000313" key="2">
    <source>
        <dbReference type="Proteomes" id="UP000000716"/>
    </source>
</evidence>
<dbReference type="Proteomes" id="UP000000716">
    <property type="component" value="Chromosome"/>
</dbReference>
<dbReference type="OrthoDB" id="2856455at2"/>
<dbReference type="eggNOG" id="ENOG5030DST">
    <property type="taxonomic scope" value="Bacteria"/>
</dbReference>
<evidence type="ECO:0008006" key="3">
    <source>
        <dbReference type="Google" id="ProtNLM"/>
    </source>
</evidence>
<protein>
    <recommendedName>
        <fullName evidence="3">Dnd system-associated protein 4</fullName>
    </recommendedName>
</protein>
<dbReference type="EMBL" id="CP001615">
    <property type="protein sequence ID" value="ACQ71498.1"/>
    <property type="molecule type" value="Genomic_DNA"/>
</dbReference>
<name>C4L4D5_EXISA</name>